<evidence type="ECO:0000313" key="5">
    <source>
        <dbReference type="EMBL" id="GAH32334.1"/>
    </source>
</evidence>
<comment type="caution">
    <text evidence="5">The sequence shown here is derived from an EMBL/GenBank/DDBJ whole genome shotgun (WGS) entry which is preliminary data.</text>
</comment>
<proteinExistence type="predicted"/>
<evidence type="ECO:0000256" key="3">
    <source>
        <dbReference type="ARBA" id="ARBA00022840"/>
    </source>
</evidence>
<dbReference type="GO" id="GO:0005829">
    <property type="term" value="C:cytosol"/>
    <property type="evidence" value="ECO:0007669"/>
    <property type="project" value="TreeGrafter"/>
</dbReference>
<sequence length="117" mass="12827">GVFLTEYPATQASLARKKPSDPRVAERFELYVAGVELCNGFGELTDPVEQRARFERDRAERARLGKPVYPLDERFLDALARGMPDSGGNAIGLDRLVALATGSTSIRDVLAFADDEL</sequence>
<keyword evidence="3" id="KW-0067">ATP-binding</keyword>
<dbReference type="AlphaFoldDB" id="X1FSI7"/>
<dbReference type="GO" id="GO:0004824">
    <property type="term" value="F:lysine-tRNA ligase activity"/>
    <property type="evidence" value="ECO:0007669"/>
    <property type="project" value="TreeGrafter"/>
</dbReference>
<keyword evidence="2" id="KW-0547">Nucleotide-binding</keyword>
<keyword evidence="1" id="KW-0436">Ligase</keyword>
<dbReference type="GO" id="GO:0006430">
    <property type="term" value="P:lysyl-tRNA aminoacylation"/>
    <property type="evidence" value="ECO:0007669"/>
    <property type="project" value="TreeGrafter"/>
</dbReference>
<dbReference type="InterPro" id="IPR045864">
    <property type="entry name" value="aa-tRNA-synth_II/BPL/LPL"/>
</dbReference>
<evidence type="ECO:0000256" key="2">
    <source>
        <dbReference type="ARBA" id="ARBA00022741"/>
    </source>
</evidence>
<dbReference type="EMBL" id="BARU01013007">
    <property type="protein sequence ID" value="GAH32334.1"/>
    <property type="molecule type" value="Genomic_DNA"/>
</dbReference>
<dbReference type="GO" id="GO:0000049">
    <property type="term" value="F:tRNA binding"/>
    <property type="evidence" value="ECO:0007669"/>
    <property type="project" value="TreeGrafter"/>
</dbReference>
<reference evidence="5" key="1">
    <citation type="journal article" date="2014" name="Front. Microbiol.">
        <title>High frequency of phylogenetically diverse reductive dehalogenase-homologous genes in deep subseafloor sedimentary metagenomes.</title>
        <authorList>
            <person name="Kawai M."/>
            <person name="Futagami T."/>
            <person name="Toyoda A."/>
            <person name="Takaki Y."/>
            <person name="Nishi S."/>
            <person name="Hori S."/>
            <person name="Arai W."/>
            <person name="Tsubouchi T."/>
            <person name="Morono Y."/>
            <person name="Uchiyama I."/>
            <person name="Ito T."/>
            <person name="Fujiyama A."/>
            <person name="Inagaki F."/>
            <person name="Takami H."/>
        </authorList>
    </citation>
    <scope>NUCLEOTIDE SEQUENCE</scope>
    <source>
        <strain evidence="5">Expedition CK06-06</strain>
    </source>
</reference>
<evidence type="ECO:0000259" key="4">
    <source>
        <dbReference type="Pfam" id="PF00152"/>
    </source>
</evidence>
<dbReference type="PANTHER" id="PTHR42918:SF6">
    <property type="entry name" value="ELONGATION FACTOR P--(R)-BETA-LYSINE LIGASE"/>
    <property type="match status" value="1"/>
</dbReference>
<dbReference type="Gene3D" id="3.30.930.10">
    <property type="entry name" value="Bira Bifunctional Protein, Domain 2"/>
    <property type="match status" value="1"/>
</dbReference>
<protein>
    <recommendedName>
        <fullName evidence="4">Aminoacyl-tRNA synthetase class II (D/K/N) domain-containing protein</fullName>
    </recommendedName>
</protein>
<gene>
    <name evidence="5" type="ORF">S03H2_23708</name>
</gene>
<dbReference type="SUPFAM" id="SSF55681">
    <property type="entry name" value="Class II aaRS and biotin synthetases"/>
    <property type="match status" value="1"/>
</dbReference>
<evidence type="ECO:0000256" key="1">
    <source>
        <dbReference type="ARBA" id="ARBA00022598"/>
    </source>
</evidence>
<organism evidence="5">
    <name type="scientific">marine sediment metagenome</name>
    <dbReference type="NCBI Taxonomy" id="412755"/>
    <lineage>
        <taxon>unclassified sequences</taxon>
        <taxon>metagenomes</taxon>
        <taxon>ecological metagenomes</taxon>
    </lineage>
</organism>
<dbReference type="GO" id="GO:0005524">
    <property type="term" value="F:ATP binding"/>
    <property type="evidence" value="ECO:0007669"/>
    <property type="project" value="InterPro"/>
</dbReference>
<dbReference type="PANTHER" id="PTHR42918">
    <property type="entry name" value="LYSYL-TRNA SYNTHETASE"/>
    <property type="match status" value="1"/>
</dbReference>
<feature type="domain" description="Aminoacyl-tRNA synthetase class II (D/K/N)" evidence="4">
    <location>
        <begin position="2"/>
        <end position="114"/>
    </location>
</feature>
<dbReference type="InterPro" id="IPR004364">
    <property type="entry name" value="Aa-tRNA-synt_II"/>
</dbReference>
<accession>X1FSI7</accession>
<name>X1FSI7_9ZZZZ</name>
<dbReference type="Pfam" id="PF00152">
    <property type="entry name" value="tRNA-synt_2"/>
    <property type="match status" value="1"/>
</dbReference>
<feature type="non-terminal residue" evidence="5">
    <location>
        <position position="1"/>
    </location>
</feature>